<sequence length="64" mass="7331">MYSVYSDISTLSVIEVQGLLFVRWPMMTCIICSIYAPFGEGTEPREIDESERVSLSDERDHTRA</sequence>
<proteinExistence type="predicted"/>
<dbReference type="VEuPathDB" id="FungiDB:ASPTUDRAFT_40468"/>
<dbReference type="EMBL" id="KV878187">
    <property type="protein sequence ID" value="OJI87292.1"/>
    <property type="molecule type" value="Genomic_DNA"/>
</dbReference>
<name>A0A1L9NDN2_ASPTC</name>
<feature type="compositionally biased region" description="Basic and acidic residues" evidence="1">
    <location>
        <begin position="42"/>
        <end position="64"/>
    </location>
</feature>
<gene>
    <name evidence="2" type="ORF">ASPTUDRAFT_40468</name>
</gene>
<evidence type="ECO:0000313" key="3">
    <source>
        <dbReference type="Proteomes" id="UP000184304"/>
    </source>
</evidence>
<reference evidence="3" key="1">
    <citation type="journal article" date="2017" name="Genome Biol.">
        <title>Comparative genomics reveals high biological diversity and specific adaptations in the industrially and medically important fungal genus Aspergillus.</title>
        <authorList>
            <person name="de Vries R.P."/>
            <person name="Riley R."/>
            <person name="Wiebenga A."/>
            <person name="Aguilar-Osorio G."/>
            <person name="Amillis S."/>
            <person name="Uchima C.A."/>
            <person name="Anderluh G."/>
            <person name="Asadollahi M."/>
            <person name="Askin M."/>
            <person name="Barry K."/>
            <person name="Battaglia E."/>
            <person name="Bayram O."/>
            <person name="Benocci T."/>
            <person name="Braus-Stromeyer S.A."/>
            <person name="Caldana C."/>
            <person name="Canovas D."/>
            <person name="Cerqueira G.C."/>
            <person name="Chen F."/>
            <person name="Chen W."/>
            <person name="Choi C."/>
            <person name="Clum A."/>
            <person name="Dos Santos R.A."/>
            <person name="Damasio A.R."/>
            <person name="Diallinas G."/>
            <person name="Emri T."/>
            <person name="Fekete E."/>
            <person name="Flipphi M."/>
            <person name="Freyberg S."/>
            <person name="Gallo A."/>
            <person name="Gournas C."/>
            <person name="Habgood R."/>
            <person name="Hainaut M."/>
            <person name="Harispe M.L."/>
            <person name="Henrissat B."/>
            <person name="Hilden K.S."/>
            <person name="Hope R."/>
            <person name="Hossain A."/>
            <person name="Karabika E."/>
            <person name="Karaffa L."/>
            <person name="Karanyi Z."/>
            <person name="Krasevec N."/>
            <person name="Kuo A."/>
            <person name="Kusch H."/>
            <person name="LaButti K."/>
            <person name="Lagendijk E.L."/>
            <person name="Lapidus A."/>
            <person name="Levasseur A."/>
            <person name="Lindquist E."/>
            <person name="Lipzen A."/>
            <person name="Logrieco A.F."/>
            <person name="MacCabe A."/>
            <person name="Maekelae M.R."/>
            <person name="Malavazi I."/>
            <person name="Melin P."/>
            <person name="Meyer V."/>
            <person name="Mielnichuk N."/>
            <person name="Miskei M."/>
            <person name="Molnar A.P."/>
            <person name="Mule G."/>
            <person name="Ngan C.Y."/>
            <person name="Orejas M."/>
            <person name="Orosz E."/>
            <person name="Ouedraogo J.P."/>
            <person name="Overkamp K.M."/>
            <person name="Park H.-S."/>
            <person name="Perrone G."/>
            <person name="Piumi F."/>
            <person name="Punt P.J."/>
            <person name="Ram A.F."/>
            <person name="Ramon A."/>
            <person name="Rauscher S."/>
            <person name="Record E."/>
            <person name="Riano-Pachon D.M."/>
            <person name="Robert V."/>
            <person name="Roehrig J."/>
            <person name="Ruller R."/>
            <person name="Salamov A."/>
            <person name="Salih N.S."/>
            <person name="Samson R.A."/>
            <person name="Sandor E."/>
            <person name="Sanguinetti M."/>
            <person name="Schuetze T."/>
            <person name="Sepcic K."/>
            <person name="Shelest E."/>
            <person name="Sherlock G."/>
            <person name="Sophianopoulou V."/>
            <person name="Squina F.M."/>
            <person name="Sun H."/>
            <person name="Susca A."/>
            <person name="Todd R.B."/>
            <person name="Tsang A."/>
            <person name="Unkles S.E."/>
            <person name="van de Wiele N."/>
            <person name="van Rossen-Uffink D."/>
            <person name="Oliveira J.V."/>
            <person name="Vesth T.C."/>
            <person name="Visser J."/>
            <person name="Yu J.-H."/>
            <person name="Zhou M."/>
            <person name="Andersen M.R."/>
            <person name="Archer D.B."/>
            <person name="Baker S.E."/>
            <person name="Benoit I."/>
            <person name="Brakhage A.A."/>
            <person name="Braus G.H."/>
            <person name="Fischer R."/>
            <person name="Frisvad J.C."/>
            <person name="Goldman G.H."/>
            <person name="Houbraken J."/>
            <person name="Oakley B."/>
            <person name="Pocsi I."/>
            <person name="Scazzocchio C."/>
            <person name="Seiboth B."/>
            <person name="vanKuyk P.A."/>
            <person name="Wortman J."/>
            <person name="Dyer P.S."/>
            <person name="Grigoriev I.V."/>
        </authorList>
    </citation>
    <scope>NUCLEOTIDE SEQUENCE [LARGE SCALE GENOMIC DNA]</scope>
    <source>
        <strain evidence="3">CBS 134.48</strain>
    </source>
</reference>
<organism evidence="2 3">
    <name type="scientific">Aspergillus tubingensis (strain CBS 134.48)</name>
    <dbReference type="NCBI Taxonomy" id="767770"/>
    <lineage>
        <taxon>Eukaryota</taxon>
        <taxon>Fungi</taxon>
        <taxon>Dikarya</taxon>
        <taxon>Ascomycota</taxon>
        <taxon>Pezizomycotina</taxon>
        <taxon>Eurotiomycetes</taxon>
        <taxon>Eurotiomycetidae</taxon>
        <taxon>Eurotiales</taxon>
        <taxon>Aspergillaceae</taxon>
        <taxon>Aspergillus</taxon>
        <taxon>Aspergillus subgen. Circumdati</taxon>
    </lineage>
</organism>
<protein>
    <submittedName>
        <fullName evidence="2">Uncharacterized protein</fullName>
    </submittedName>
</protein>
<dbReference type="AlphaFoldDB" id="A0A1L9NDN2"/>
<feature type="region of interest" description="Disordered" evidence="1">
    <location>
        <begin position="40"/>
        <end position="64"/>
    </location>
</feature>
<evidence type="ECO:0000256" key="1">
    <source>
        <dbReference type="SAM" id="MobiDB-lite"/>
    </source>
</evidence>
<evidence type="ECO:0000313" key="2">
    <source>
        <dbReference type="EMBL" id="OJI87292.1"/>
    </source>
</evidence>
<keyword evidence="3" id="KW-1185">Reference proteome</keyword>
<dbReference type="Proteomes" id="UP000184304">
    <property type="component" value="Unassembled WGS sequence"/>
</dbReference>
<accession>A0A1L9NDN2</accession>